<organism evidence="3 4">
    <name type="scientific">Musa troglodytarum</name>
    <name type="common">fe'i banana</name>
    <dbReference type="NCBI Taxonomy" id="320322"/>
    <lineage>
        <taxon>Eukaryota</taxon>
        <taxon>Viridiplantae</taxon>
        <taxon>Streptophyta</taxon>
        <taxon>Embryophyta</taxon>
        <taxon>Tracheophyta</taxon>
        <taxon>Spermatophyta</taxon>
        <taxon>Magnoliopsida</taxon>
        <taxon>Liliopsida</taxon>
        <taxon>Zingiberales</taxon>
        <taxon>Musaceae</taxon>
        <taxon>Musa</taxon>
    </lineage>
</organism>
<proteinExistence type="predicted"/>
<gene>
    <name evidence="3" type="ORF">MUK42_17712</name>
</gene>
<dbReference type="PANTHER" id="PTHR33625:SF4">
    <property type="entry name" value="OS08G0179900 PROTEIN"/>
    <property type="match status" value="1"/>
</dbReference>
<dbReference type="OrthoDB" id="659599at2759"/>
<evidence type="ECO:0000256" key="1">
    <source>
        <dbReference type="SAM" id="MobiDB-lite"/>
    </source>
</evidence>
<keyword evidence="2" id="KW-0812">Transmembrane</keyword>
<accession>A0A9E7L4T8</accession>
<dbReference type="Proteomes" id="UP001055439">
    <property type="component" value="Chromosome 8"/>
</dbReference>
<evidence type="ECO:0000256" key="2">
    <source>
        <dbReference type="SAM" id="Phobius"/>
    </source>
</evidence>
<feature type="region of interest" description="Disordered" evidence="1">
    <location>
        <begin position="93"/>
        <end position="122"/>
    </location>
</feature>
<protein>
    <submittedName>
        <fullName evidence="3">Uncharacterized protein</fullName>
    </submittedName>
</protein>
<dbReference type="AlphaFoldDB" id="A0A9E7L4T8"/>
<keyword evidence="4" id="KW-1185">Reference proteome</keyword>
<feature type="compositionally biased region" description="Basic and acidic residues" evidence="1">
    <location>
        <begin position="51"/>
        <end position="61"/>
    </location>
</feature>
<feature type="region of interest" description="Disordered" evidence="1">
    <location>
        <begin position="1"/>
        <end position="21"/>
    </location>
</feature>
<feature type="transmembrane region" description="Helical" evidence="2">
    <location>
        <begin position="338"/>
        <end position="357"/>
    </location>
</feature>
<evidence type="ECO:0000313" key="3">
    <source>
        <dbReference type="EMBL" id="URE38060.1"/>
    </source>
</evidence>
<reference evidence="3" key="1">
    <citation type="submission" date="2022-05" db="EMBL/GenBank/DDBJ databases">
        <title>The Musa troglodytarum L. genome provides insights into the mechanism of non-climacteric behaviour and enrichment of carotenoids.</title>
        <authorList>
            <person name="Wang J."/>
        </authorList>
    </citation>
    <scope>NUCLEOTIDE SEQUENCE</scope>
    <source>
        <tissue evidence="3">Leaf</tissue>
    </source>
</reference>
<evidence type="ECO:0000313" key="4">
    <source>
        <dbReference type="Proteomes" id="UP001055439"/>
    </source>
</evidence>
<keyword evidence="2" id="KW-1133">Transmembrane helix</keyword>
<name>A0A9E7L4T8_9LILI</name>
<dbReference type="PANTHER" id="PTHR33625">
    <property type="entry name" value="OS08G0179900 PROTEIN"/>
    <property type="match status" value="1"/>
</dbReference>
<feature type="region of interest" description="Disordered" evidence="1">
    <location>
        <begin position="51"/>
        <end position="76"/>
    </location>
</feature>
<keyword evidence="2" id="KW-0472">Membrane</keyword>
<dbReference type="EMBL" id="CP097510">
    <property type="protein sequence ID" value="URE38060.1"/>
    <property type="molecule type" value="Genomic_DNA"/>
</dbReference>
<sequence length="360" mass="37934">MLQKLSSNHGVPDGSRDPDCKIPCPVATSQIAGDSHNMACSLIRCTIAEGPGRERERERGSARASQGDWSRTAAKAASLDGYRSVDPFAGRAAMPAGRVPKPASSTASPVPPAAEGEPSISITSSNQCVHEAATIFTAWVGGGGAGVRPRFVASGPKARVRAHPNAGGGYFQSERCPREPRKFPLGVYFSPSTNFPATEVPHKSAHREASGIIPSMQGQAFSLLQGSPEVQLASDKNVWDAIMKNEKVMEFYRTCMSTVESSVAREAPVADIDSKSLGGEATGRLVIADFVHDVKHKVVETVSNISSFLQELLGTSAGASSSTSTKTSHEDDWPSVNFATGATFLSLAIAAILVVLLKRA</sequence>